<accession>A0A2R9STU6</accession>
<evidence type="ECO:0000313" key="2">
    <source>
        <dbReference type="Proteomes" id="UP000003094"/>
    </source>
</evidence>
<sequence length="32" mass="3567">MSMTEEILLQQTIQKTMLIHPGSFGVYVGINS</sequence>
<proteinExistence type="predicted"/>
<dbReference type="EMBL" id="ADHJ01000025">
    <property type="protein sequence ID" value="EFU40794.1"/>
    <property type="molecule type" value="Genomic_DNA"/>
</dbReference>
<name>A0A2R9STU6_9BACL</name>
<comment type="caution">
    <text evidence="1">The sequence shown here is derived from an EMBL/GenBank/DDBJ whole genome shotgun (WGS) entry which is preliminary data.</text>
</comment>
<protein>
    <submittedName>
        <fullName evidence="1">Uncharacterized protein</fullName>
    </submittedName>
</protein>
<gene>
    <name evidence="1" type="ORF">PVOR_18059</name>
</gene>
<dbReference type="KEGG" id="pvo:PVOR_18059"/>
<organism evidence="1 2">
    <name type="scientific">Paenibacillus vortex V453</name>
    <dbReference type="NCBI Taxonomy" id="715225"/>
    <lineage>
        <taxon>Bacteria</taxon>
        <taxon>Bacillati</taxon>
        <taxon>Bacillota</taxon>
        <taxon>Bacilli</taxon>
        <taxon>Bacillales</taxon>
        <taxon>Paenibacillaceae</taxon>
        <taxon>Paenibacillus</taxon>
    </lineage>
</organism>
<evidence type="ECO:0000313" key="1">
    <source>
        <dbReference type="EMBL" id="EFU40794.1"/>
    </source>
</evidence>
<reference evidence="1 2" key="1">
    <citation type="journal article" date="2010" name="BMC Genomics">
        <title>Genome sequence of the pattern forming Paenibacillus vortex bacterium reveals potential for thriving in complex environments.</title>
        <authorList>
            <person name="Sirota-Madi A."/>
            <person name="Olender T."/>
            <person name="Helman Y."/>
            <person name="Ingham C."/>
            <person name="Brainis I."/>
            <person name="Roth D."/>
            <person name="Hagi E."/>
            <person name="Brodsky L."/>
            <person name="Leshkowitz D."/>
            <person name="Galatenko V."/>
            <person name="Nikolaev V."/>
            <person name="Mugasimangalam R.C."/>
            <person name="Bransburg-Zabary S."/>
            <person name="Gutnick D.L."/>
            <person name="Lancet D."/>
            <person name="Ben-Jacob E."/>
        </authorList>
    </citation>
    <scope>NUCLEOTIDE SEQUENCE [LARGE SCALE GENOMIC DNA]</scope>
    <source>
        <strain evidence="1 2">V453</strain>
    </source>
</reference>
<keyword evidence="2" id="KW-1185">Reference proteome</keyword>
<dbReference type="AlphaFoldDB" id="A0A2R9STU6"/>
<dbReference type="Proteomes" id="UP000003094">
    <property type="component" value="Unassembled WGS sequence"/>
</dbReference>